<dbReference type="OrthoDB" id="430300at2759"/>
<evidence type="ECO:0000313" key="6">
    <source>
        <dbReference type="EMBL" id="KZC10334.1"/>
    </source>
</evidence>
<reference evidence="6 7" key="1">
    <citation type="submission" date="2015-07" db="EMBL/GenBank/DDBJ databases">
        <title>The genome of Dufourea novaeangliae.</title>
        <authorList>
            <person name="Pan H."/>
            <person name="Kapheim K."/>
        </authorList>
    </citation>
    <scope>NUCLEOTIDE SEQUENCE [LARGE SCALE GENOMIC DNA]</scope>
    <source>
        <strain evidence="6">0120121106</strain>
        <tissue evidence="6">Whole body</tissue>
    </source>
</reference>
<organism evidence="6 7">
    <name type="scientific">Dufourea novaeangliae</name>
    <name type="common">Sweat bee</name>
    <dbReference type="NCBI Taxonomy" id="178035"/>
    <lineage>
        <taxon>Eukaryota</taxon>
        <taxon>Metazoa</taxon>
        <taxon>Ecdysozoa</taxon>
        <taxon>Arthropoda</taxon>
        <taxon>Hexapoda</taxon>
        <taxon>Insecta</taxon>
        <taxon>Pterygota</taxon>
        <taxon>Neoptera</taxon>
        <taxon>Endopterygota</taxon>
        <taxon>Hymenoptera</taxon>
        <taxon>Apocrita</taxon>
        <taxon>Aculeata</taxon>
        <taxon>Apoidea</taxon>
        <taxon>Anthophila</taxon>
        <taxon>Halictidae</taxon>
        <taxon>Rophitinae</taxon>
        <taxon>Dufourea</taxon>
    </lineage>
</organism>
<dbReference type="GO" id="GO:0016020">
    <property type="term" value="C:membrane"/>
    <property type="evidence" value="ECO:0007669"/>
    <property type="project" value="UniProtKB-SubCell"/>
</dbReference>
<evidence type="ECO:0000256" key="3">
    <source>
        <dbReference type="ARBA" id="ARBA00022989"/>
    </source>
</evidence>
<feature type="transmembrane region" description="Helical" evidence="5">
    <location>
        <begin position="298"/>
        <end position="320"/>
    </location>
</feature>
<evidence type="ECO:0000256" key="4">
    <source>
        <dbReference type="ARBA" id="ARBA00023136"/>
    </source>
</evidence>
<evidence type="ECO:0000256" key="1">
    <source>
        <dbReference type="ARBA" id="ARBA00004141"/>
    </source>
</evidence>
<feature type="transmembrane region" description="Helical" evidence="5">
    <location>
        <begin position="12"/>
        <end position="32"/>
    </location>
</feature>
<dbReference type="PANTHER" id="PTHR23507:SF39">
    <property type="entry name" value="GH23453P-RELATED"/>
    <property type="match status" value="1"/>
</dbReference>
<dbReference type="Gene3D" id="1.20.1250.20">
    <property type="entry name" value="MFS general substrate transporter like domains"/>
    <property type="match status" value="1"/>
</dbReference>
<feature type="transmembrane region" description="Helical" evidence="5">
    <location>
        <begin position="260"/>
        <end position="286"/>
    </location>
</feature>
<dbReference type="GO" id="GO:0022857">
    <property type="term" value="F:transmembrane transporter activity"/>
    <property type="evidence" value="ECO:0007669"/>
    <property type="project" value="InterPro"/>
</dbReference>
<dbReference type="InterPro" id="IPR011701">
    <property type="entry name" value="MFS"/>
</dbReference>
<gene>
    <name evidence="6" type="ORF">WN55_01450</name>
</gene>
<dbReference type="InterPro" id="IPR036259">
    <property type="entry name" value="MFS_trans_sf"/>
</dbReference>
<dbReference type="AlphaFoldDB" id="A0A154PFX2"/>
<feature type="transmembrane region" description="Helical" evidence="5">
    <location>
        <begin position="174"/>
        <end position="196"/>
    </location>
</feature>
<evidence type="ECO:0000256" key="2">
    <source>
        <dbReference type="ARBA" id="ARBA00022692"/>
    </source>
</evidence>
<evidence type="ECO:0000313" key="7">
    <source>
        <dbReference type="Proteomes" id="UP000076502"/>
    </source>
</evidence>
<comment type="subcellular location">
    <subcellularLocation>
        <location evidence="1">Membrane</location>
        <topology evidence="1">Multi-pass membrane protein</topology>
    </subcellularLocation>
</comment>
<keyword evidence="3 5" id="KW-1133">Transmembrane helix</keyword>
<dbReference type="Pfam" id="PF07690">
    <property type="entry name" value="MFS_1"/>
    <property type="match status" value="1"/>
</dbReference>
<feature type="transmembrane region" description="Helical" evidence="5">
    <location>
        <begin position="75"/>
        <end position="97"/>
    </location>
</feature>
<feature type="transmembrane region" description="Helical" evidence="5">
    <location>
        <begin position="356"/>
        <end position="376"/>
    </location>
</feature>
<feature type="transmembrane region" description="Helical" evidence="5">
    <location>
        <begin position="423"/>
        <end position="443"/>
    </location>
</feature>
<name>A0A154PFX2_DUFNO</name>
<feature type="transmembrane region" description="Helical" evidence="5">
    <location>
        <begin position="202"/>
        <end position="222"/>
    </location>
</feature>
<protein>
    <submittedName>
        <fullName evidence="6">Proton-coupled folate transporter</fullName>
    </submittedName>
</protein>
<proteinExistence type="predicted"/>
<dbReference type="Proteomes" id="UP000076502">
    <property type="component" value="Unassembled WGS sequence"/>
</dbReference>
<keyword evidence="2 5" id="KW-0812">Transmembrane</keyword>
<dbReference type="SUPFAM" id="SSF103473">
    <property type="entry name" value="MFS general substrate transporter"/>
    <property type="match status" value="1"/>
</dbReference>
<dbReference type="PANTHER" id="PTHR23507">
    <property type="entry name" value="ZGC:174356"/>
    <property type="match status" value="1"/>
</dbReference>
<keyword evidence="7" id="KW-1185">Reference proteome</keyword>
<keyword evidence="4 5" id="KW-0472">Membrane</keyword>
<dbReference type="EMBL" id="KQ434889">
    <property type="protein sequence ID" value="KZC10334.1"/>
    <property type="molecule type" value="Genomic_DNA"/>
</dbReference>
<accession>A0A154PFX2</accession>
<feature type="transmembrane region" description="Helical" evidence="5">
    <location>
        <begin position="109"/>
        <end position="130"/>
    </location>
</feature>
<feature type="transmembrane region" description="Helical" evidence="5">
    <location>
        <begin position="388"/>
        <end position="411"/>
    </location>
</feature>
<dbReference type="OMA" id="WSVRDYT"/>
<feature type="transmembrane region" description="Helical" evidence="5">
    <location>
        <begin position="136"/>
        <end position="162"/>
    </location>
</feature>
<evidence type="ECO:0000256" key="5">
    <source>
        <dbReference type="SAM" id="Phobius"/>
    </source>
</evidence>
<feature type="transmembrane region" description="Helical" evidence="5">
    <location>
        <begin position="332"/>
        <end position="350"/>
    </location>
</feature>
<sequence>MEQRITGWRRYTLVQPPVMILVFAQAITSNILTDLILYRVCSITLDINKTECSLLHKNSSCAEALRIDAQVQPEATLILTIKTFIESIFPALLSLFLGPWSDKHGRKPILIAGYIGVSLTYLIFSFLTVWDISPWFLLIAYIPSACFGGFCIILLGTICYISDISNERERAWQLAWMDALLFFGLIIGILVGPILFQAYGYTFVFGSSTVCCILAGIYVYLIPETIQDNNSKTLSSLFDVHLVKELISTCTKKRNGFNRYIVWCCIIVITLLVIIIQGEMTIGYLFTSAKLGWDVNTYSVYLATKIFLITFGIIFGVKVLTTYTGFSEEVAALLSVLSTLSCSLVQSFTWKSWHMYFSAIIGTFSGVAGPMMRCILSKSVPSEDTGKVFSLAVSIETSTPFVAASLYGFIYSHYMPPIYPAPIWLVSAGISVIVIFLLVNIRIQNAKSNSIMHQPLTQESE</sequence>